<organism evidence="13 14">
    <name type="scientific">Brumicola blandensis</name>
    <dbReference type="NCBI Taxonomy" id="3075611"/>
    <lineage>
        <taxon>Bacteria</taxon>
        <taxon>Pseudomonadati</taxon>
        <taxon>Pseudomonadota</taxon>
        <taxon>Gammaproteobacteria</taxon>
        <taxon>Alteromonadales</taxon>
        <taxon>Alteromonadaceae</taxon>
        <taxon>Brumicola</taxon>
    </lineage>
</organism>
<name>A0AAW8QX96_9ALTE</name>
<dbReference type="PANTHER" id="PTHR39321:SF3">
    <property type="entry name" value="PHOSPHOPANTETHEINE ADENYLYLTRANSFERASE"/>
    <property type="match status" value="1"/>
</dbReference>
<evidence type="ECO:0000256" key="8">
    <source>
        <dbReference type="ARBA" id="ARBA00022840"/>
    </source>
</evidence>
<reference evidence="13 14" key="1">
    <citation type="submission" date="2023-09" db="EMBL/GenBank/DDBJ databases">
        <authorList>
            <person name="Rey-Velasco X."/>
        </authorList>
    </citation>
    <scope>NUCLEOTIDE SEQUENCE [LARGE SCALE GENOMIC DNA]</scope>
    <source>
        <strain evidence="13 14">W409</strain>
    </source>
</reference>
<dbReference type="InterPro" id="IPR014729">
    <property type="entry name" value="Rossmann-like_a/b/a_fold"/>
</dbReference>
<dbReference type="GO" id="GO:0009435">
    <property type="term" value="P:NAD+ biosynthetic process"/>
    <property type="evidence" value="ECO:0007669"/>
    <property type="project" value="UniProtKB-UniRule"/>
</dbReference>
<gene>
    <name evidence="11 13" type="primary">nadD</name>
    <name evidence="13" type="ORF">RM544_04440</name>
</gene>
<feature type="domain" description="Cytidyltransferase-like" evidence="12">
    <location>
        <begin position="16"/>
        <end position="196"/>
    </location>
</feature>
<evidence type="ECO:0000256" key="7">
    <source>
        <dbReference type="ARBA" id="ARBA00022741"/>
    </source>
</evidence>
<evidence type="ECO:0000256" key="2">
    <source>
        <dbReference type="ARBA" id="ARBA00005019"/>
    </source>
</evidence>
<keyword evidence="9 11" id="KW-0520">NAD</keyword>
<dbReference type="GO" id="GO:0005524">
    <property type="term" value="F:ATP binding"/>
    <property type="evidence" value="ECO:0007669"/>
    <property type="project" value="UniProtKB-KW"/>
</dbReference>
<comment type="pathway">
    <text evidence="2 11">Cofactor biosynthesis; NAD(+) biosynthesis; deamido-NAD(+) from nicotinate D-ribonucleotide: step 1/1.</text>
</comment>
<evidence type="ECO:0000313" key="13">
    <source>
        <dbReference type="EMBL" id="MDT0581778.1"/>
    </source>
</evidence>
<dbReference type="PANTHER" id="PTHR39321">
    <property type="entry name" value="NICOTINATE-NUCLEOTIDE ADENYLYLTRANSFERASE-RELATED"/>
    <property type="match status" value="1"/>
</dbReference>
<protein>
    <recommendedName>
        <fullName evidence="11">Probable nicotinate-nucleotide adenylyltransferase</fullName>
        <ecNumber evidence="11">2.7.7.18</ecNumber>
    </recommendedName>
    <alternativeName>
        <fullName evidence="11">Deamido-NAD(+) diphosphorylase</fullName>
    </alternativeName>
    <alternativeName>
        <fullName evidence="11">Deamido-NAD(+) pyrophosphorylase</fullName>
    </alternativeName>
    <alternativeName>
        <fullName evidence="11">Nicotinate mononucleotide adenylyltransferase</fullName>
        <shortName evidence="11">NaMN adenylyltransferase</shortName>
    </alternativeName>
</protein>
<dbReference type="Proteomes" id="UP001249020">
    <property type="component" value="Unassembled WGS sequence"/>
</dbReference>
<dbReference type="AlphaFoldDB" id="A0AAW8QX96"/>
<keyword evidence="6 11" id="KW-0548">Nucleotidyltransferase</keyword>
<dbReference type="CDD" id="cd02165">
    <property type="entry name" value="NMNAT"/>
    <property type="match status" value="1"/>
</dbReference>
<evidence type="ECO:0000259" key="12">
    <source>
        <dbReference type="Pfam" id="PF01467"/>
    </source>
</evidence>
<dbReference type="InterPro" id="IPR004821">
    <property type="entry name" value="Cyt_trans-like"/>
</dbReference>
<keyword evidence="5 11" id="KW-0808">Transferase</keyword>
<dbReference type="InterPro" id="IPR005248">
    <property type="entry name" value="NadD/NMNAT"/>
</dbReference>
<evidence type="ECO:0000256" key="3">
    <source>
        <dbReference type="ARBA" id="ARBA00009014"/>
    </source>
</evidence>
<dbReference type="RefSeq" id="WP_311360552.1">
    <property type="nucleotide sequence ID" value="NZ_JAVRIE010000001.1"/>
</dbReference>
<sequence length="229" mass="26207">MPYSEPNSATLTPTAIFGGMFNPPHFGHLHPLQDALNLLSLNKLALMPCHIPPHKVTPEVSTEHRLAMLALLCAEDRRFCIEDIEIRSNKTSYTVETLKQLKKRTQSPLWLFMGTDSFNSLRSWHQWQSLIQLCNIFVLKRGREALLHFPEISEYMDCSAKKPLNEAQLLSLHTQTGKVVALETKLLNVSSTQIRNEIRTRNESEAKISEALLPESVLNYIHKHHLYES</sequence>
<evidence type="ECO:0000256" key="1">
    <source>
        <dbReference type="ARBA" id="ARBA00002324"/>
    </source>
</evidence>
<dbReference type="NCBIfam" id="TIGR00482">
    <property type="entry name" value="nicotinate (nicotinamide) nucleotide adenylyltransferase"/>
    <property type="match status" value="1"/>
</dbReference>
<comment type="function">
    <text evidence="1 11">Catalyzes the reversible adenylation of nicotinate mononucleotide (NaMN) to nicotinic acid adenine dinucleotide (NaAD).</text>
</comment>
<dbReference type="Gene3D" id="3.40.50.620">
    <property type="entry name" value="HUPs"/>
    <property type="match status" value="1"/>
</dbReference>
<evidence type="ECO:0000256" key="5">
    <source>
        <dbReference type="ARBA" id="ARBA00022679"/>
    </source>
</evidence>
<evidence type="ECO:0000256" key="9">
    <source>
        <dbReference type="ARBA" id="ARBA00023027"/>
    </source>
</evidence>
<keyword evidence="4 11" id="KW-0662">Pyridine nucleotide biosynthesis</keyword>
<evidence type="ECO:0000313" key="14">
    <source>
        <dbReference type="Proteomes" id="UP001249020"/>
    </source>
</evidence>
<evidence type="ECO:0000256" key="6">
    <source>
        <dbReference type="ARBA" id="ARBA00022695"/>
    </source>
</evidence>
<comment type="caution">
    <text evidence="13">The sequence shown here is derived from an EMBL/GenBank/DDBJ whole genome shotgun (WGS) entry which is preliminary data.</text>
</comment>
<evidence type="ECO:0000256" key="4">
    <source>
        <dbReference type="ARBA" id="ARBA00022642"/>
    </source>
</evidence>
<comment type="catalytic activity">
    <reaction evidence="10 11">
        <text>nicotinate beta-D-ribonucleotide + ATP + H(+) = deamido-NAD(+) + diphosphate</text>
        <dbReference type="Rhea" id="RHEA:22860"/>
        <dbReference type="ChEBI" id="CHEBI:15378"/>
        <dbReference type="ChEBI" id="CHEBI:30616"/>
        <dbReference type="ChEBI" id="CHEBI:33019"/>
        <dbReference type="ChEBI" id="CHEBI:57502"/>
        <dbReference type="ChEBI" id="CHEBI:58437"/>
        <dbReference type="EC" id="2.7.7.18"/>
    </reaction>
</comment>
<comment type="similarity">
    <text evidence="3 11">Belongs to the NadD family.</text>
</comment>
<dbReference type="NCBIfam" id="TIGR00125">
    <property type="entry name" value="cyt_tran_rel"/>
    <property type="match status" value="1"/>
</dbReference>
<keyword evidence="8 11" id="KW-0067">ATP-binding</keyword>
<accession>A0AAW8QX96</accession>
<dbReference type="Pfam" id="PF01467">
    <property type="entry name" value="CTP_transf_like"/>
    <property type="match status" value="1"/>
</dbReference>
<keyword evidence="14" id="KW-1185">Reference proteome</keyword>
<proteinExistence type="inferred from homology"/>
<evidence type="ECO:0000256" key="11">
    <source>
        <dbReference type="HAMAP-Rule" id="MF_00244"/>
    </source>
</evidence>
<dbReference type="EC" id="2.7.7.18" evidence="11"/>
<dbReference type="EMBL" id="JAVRIE010000001">
    <property type="protein sequence ID" value="MDT0581778.1"/>
    <property type="molecule type" value="Genomic_DNA"/>
</dbReference>
<dbReference type="HAMAP" id="MF_00244">
    <property type="entry name" value="NaMN_adenylyltr"/>
    <property type="match status" value="1"/>
</dbReference>
<evidence type="ECO:0000256" key="10">
    <source>
        <dbReference type="ARBA" id="ARBA00048721"/>
    </source>
</evidence>
<dbReference type="GO" id="GO:0004515">
    <property type="term" value="F:nicotinate-nucleotide adenylyltransferase activity"/>
    <property type="evidence" value="ECO:0007669"/>
    <property type="project" value="UniProtKB-UniRule"/>
</dbReference>
<keyword evidence="7 11" id="KW-0547">Nucleotide-binding</keyword>
<dbReference type="SUPFAM" id="SSF52374">
    <property type="entry name" value="Nucleotidylyl transferase"/>
    <property type="match status" value="1"/>
</dbReference>